<evidence type="ECO:0000313" key="14">
    <source>
        <dbReference type="Proteomes" id="UP000289624"/>
    </source>
</evidence>
<gene>
    <name evidence="13" type="ORF">DK1_000017</name>
</gene>
<evidence type="ECO:0000256" key="2">
    <source>
        <dbReference type="ARBA" id="ARBA00012417"/>
    </source>
</evidence>
<proteinExistence type="inferred from homology"/>
<dbReference type="Gene3D" id="4.10.80.20">
    <property type="entry name" value="DNA polymerase, domain 5"/>
    <property type="match status" value="1"/>
</dbReference>
<evidence type="ECO:0000256" key="3">
    <source>
        <dbReference type="ARBA" id="ARBA00022679"/>
    </source>
</evidence>
<dbReference type="Gene3D" id="3.30.420.10">
    <property type="entry name" value="Ribonuclease H-like superfamily/Ribonuclease H"/>
    <property type="match status" value="1"/>
</dbReference>
<evidence type="ECO:0000256" key="11">
    <source>
        <dbReference type="ARBA" id="ARBA00049244"/>
    </source>
</evidence>
<evidence type="ECO:0000256" key="6">
    <source>
        <dbReference type="ARBA" id="ARBA00022722"/>
    </source>
</evidence>
<organism evidence="13 14">
    <name type="scientific">Bacillus phage DK1</name>
    <dbReference type="NCBI Taxonomy" id="2500808"/>
    <lineage>
        <taxon>Viruses</taxon>
        <taxon>Duplodnaviria</taxon>
        <taxon>Heunggongvirae</taxon>
        <taxon>Uroviricota</taxon>
        <taxon>Caudoviricetes</taxon>
        <taxon>Salasmaviridae</taxon>
        <taxon>Northropvirinae</taxon>
        <taxon>Hemphillvirus</taxon>
        <taxon>Hemphillvirus DK1</taxon>
    </lineage>
</organism>
<dbReference type="GO" id="GO:0004518">
    <property type="term" value="F:nuclease activity"/>
    <property type="evidence" value="ECO:0007669"/>
    <property type="project" value="UniProtKB-KW"/>
</dbReference>
<dbReference type="Proteomes" id="UP000289624">
    <property type="component" value="Segment"/>
</dbReference>
<dbReference type="EMBL" id="MK284526">
    <property type="protein sequence ID" value="AZU99721.1"/>
    <property type="molecule type" value="Genomic_DNA"/>
</dbReference>
<dbReference type="InterPro" id="IPR012337">
    <property type="entry name" value="RNaseH-like_sf"/>
</dbReference>
<sequence length="675" mass="78410">MVTKVKKKTKRKRESIKTYACDFETNTENWLHDKDPKVNQKIKEENPELWYGREAWREFTKGDQAFVWSWGATEIRENMSFTGDLDNFIVGKTITEYVDWMLDGSKNVWFHNLKFDGSFIAVELLRRGYTFTFDRNPAVGEFTGLIDGKKMWFDVTVCKEGPRGGRQFINIKDSLKKVPMGLRACAFAFGLDVFKDDLDYDQIRYPYEPISEADFKYLKKDVEITAKIIHYQVFQSNLKKTTIGSDALNEFKSTVGGDKGFKDLFPVLDFKTDSFIRKSYFGGITQVKPGYEGKLIGEGMVFDIVSMYPWVQYTKLLPYGMPVPYDGKYKYDEEYPLYIQKVSFSFYLKDDHLPTIQLKKQNVEFNYNEADDVRKFNGREFQKTSYGEIVTMYLTSVQWEQVQKHYWLDDVTYHEGYMFKGMVGIFKEHIDKWIKVKKDANDSGNSALKSLAKLMLNSPYGKFGTNTIKLNVEPFLWDDDGSLGFKIEDEDPPPGDPIYTAYASFVTAYAREELMNVAMSCYDRFRYCDTDSVHIEGNGIPESIQHRIGGNLGDWEPESEFKMAKFHRAKTYCEMIYAKKVMKKDRWGDLAETIKHCTKEEWEALPEDKRTLDKNLKCAGMQKSIVDKVDFDEFEIGLCVDPHNPAKPKWRNVGKLMPSQVPGGTLLRLRKFSLN</sequence>
<keyword evidence="3" id="KW-0808">Transferase</keyword>
<dbReference type="GO" id="GO:0039693">
    <property type="term" value="P:viral DNA genome replication"/>
    <property type="evidence" value="ECO:0007669"/>
    <property type="project" value="UniProtKB-KW"/>
</dbReference>
<keyword evidence="7" id="KW-0378">Hydrolase</keyword>
<accession>A0A3T0IIU3</accession>
<evidence type="ECO:0000259" key="12">
    <source>
        <dbReference type="Pfam" id="PF03175"/>
    </source>
</evidence>
<dbReference type="InterPro" id="IPR004868">
    <property type="entry name" value="DNA-dir_DNA_pol_B_mt/vir"/>
</dbReference>
<dbReference type="InterPro" id="IPR023211">
    <property type="entry name" value="DNA_pol_palm_dom_sf"/>
</dbReference>
<evidence type="ECO:0000256" key="8">
    <source>
        <dbReference type="ARBA" id="ARBA00022932"/>
    </source>
</evidence>
<evidence type="ECO:0000256" key="1">
    <source>
        <dbReference type="ARBA" id="ARBA00005755"/>
    </source>
</evidence>
<keyword evidence="10" id="KW-0238">DNA-binding</keyword>
<dbReference type="GO" id="GO:0003887">
    <property type="term" value="F:DNA-directed DNA polymerase activity"/>
    <property type="evidence" value="ECO:0007669"/>
    <property type="project" value="UniProtKB-KW"/>
</dbReference>
<feature type="domain" description="DNA-directed DNA polymerase family B mitochondria/virus" evidence="12">
    <location>
        <begin position="210"/>
        <end position="545"/>
    </location>
</feature>
<dbReference type="EC" id="2.7.7.7" evidence="2"/>
<comment type="similarity">
    <text evidence="1">Belongs to the DNA polymerase type-B family.</text>
</comment>
<dbReference type="Gene3D" id="3.30.1770.10">
    <property type="entry name" value="TPR 1 domain of DNA polymerase"/>
    <property type="match status" value="1"/>
</dbReference>
<dbReference type="GO" id="GO:0016787">
    <property type="term" value="F:hydrolase activity"/>
    <property type="evidence" value="ECO:0007669"/>
    <property type="project" value="UniProtKB-KW"/>
</dbReference>
<keyword evidence="6" id="KW-0540">Nuclease</keyword>
<evidence type="ECO:0000256" key="9">
    <source>
        <dbReference type="ARBA" id="ARBA00023109"/>
    </source>
</evidence>
<reference evidence="13 14" key="1">
    <citation type="submission" date="2018-12" db="EMBL/GenBank/DDBJ databases">
        <authorList>
            <person name="Kong L."/>
            <person name="Ding Y."/>
            <person name="Wu Q."/>
        </authorList>
    </citation>
    <scope>NUCLEOTIDE SEQUENCE [LARGE SCALE GENOMIC DNA]</scope>
</reference>
<dbReference type="PROSITE" id="PS00116">
    <property type="entry name" value="DNA_POLYMERASE_B"/>
    <property type="match status" value="1"/>
</dbReference>
<dbReference type="Gene3D" id="1.10.287.690">
    <property type="entry name" value="Helix hairpin bin"/>
    <property type="match status" value="1"/>
</dbReference>
<dbReference type="InterPro" id="IPR043502">
    <property type="entry name" value="DNA/RNA_pol_sf"/>
</dbReference>
<evidence type="ECO:0000256" key="10">
    <source>
        <dbReference type="ARBA" id="ARBA00023125"/>
    </source>
</evidence>
<evidence type="ECO:0000256" key="4">
    <source>
        <dbReference type="ARBA" id="ARBA00022695"/>
    </source>
</evidence>
<protein>
    <recommendedName>
        <fullName evidence="2">DNA-directed DNA polymerase</fullName>
        <ecNumber evidence="2">2.7.7.7</ecNumber>
    </recommendedName>
</protein>
<dbReference type="InterPro" id="IPR036397">
    <property type="entry name" value="RNaseH_sf"/>
</dbReference>
<dbReference type="InterPro" id="IPR017964">
    <property type="entry name" value="DNA-dir_DNA_pol_B_CS"/>
</dbReference>
<dbReference type="SUPFAM" id="SSF53098">
    <property type="entry name" value="Ribonuclease H-like"/>
    <property type="match status" value="1"/>
</dbReference>
<dbReference type="GO" id="GO:0006260">
    <property type="term" value="P:DNA replication"/>
    <property type="evidence" value="ECO:0007669"/>
    <property type="project" value="UniProtKB-KW"/>
</dbReference>
<keyword evidence="4" id="KW-0548">Nucleotidyltransferase</keyword>
<comment type="catalytic activity">
    <reaction evidence="11">
        <text>DNA(n) + a 2'-deoxyribonucleoside 5'-triphosphate = DNA(n+1) + diphosphate</text>
        <dbReference type="Rhea" id="RHEA:22508"/>
        <dbReference type="Rhea" id="RHEA-COMP:17339"/>
        <dbReference type="Rhea" id="RHEA-COMP:17340"/>
        <dbReference type="ChEBI" id="CHEBI:33019"/>
        <dbReference type="ChEBI" id="CHEBI:61560"/>
        <dbReference type="ChEBI" id="CHEBI:173112"/>
        <dbReference type="EC" id="2.7.7.7"/>
    </reaction>
</comment>
<keyword evidence="8" id="KW-0239">DNA-directed DNA polymerase</keyword>
<name>A0A3T0IIU3_9CAUD</name>
<keyword evidence="14" id="KW-1185">Reference proteome</keyword>
<dbReference type="SUPFAM" id="SSF56672">
    <property type="entry name" value="DNA/RNA polymerases"/>
    <property type="match status" value="1"/>
</dbReference>
<keyword evidence="5" id="KW-0235">DNA replication</keyword>
<keyword evidence="9" id="KW-1194">Viral DNA replication</keyword>
<dbReference type="GO" id="GO:0000166">
    <property type="term" value="F:nucleotide binding"/>
    <property type="evidence" value="ECO:0007669"/>
    <property type="project" value="InterPro"/>
</dbReference>
<dbReference type="Gene3D" id="3.90.1600.10">
    <property type="entry name" value="Palm domain of DNA polymerase"/>
    <property type="match status" value="1"/>
</dbReference>
<dbReference type="Pfam" id="PF03175">
    <property type="entry name" value="DNA_pol_B_2"/>
    <property type="match status" value="1"/>
</dbReference>
<dbReference type="PANTHER" id="PTHR33568:SF3">
    <property type="entry name" value="DNA-DIRECTED DNA POLYMERASE"/>
    <property type="match status" value="1"/>
</dbReference>
<dbReference type="PANTHER" id="PTHR33568">
    <property type="entry name" value="DNA POLYMERASE"/>
    <property type="match status" value="1"/>
</dbReference>
<dbReference type="GO" id="GO:0003677">
    <property type="term" value="F:DNA binding"/>
    <property type="evidence" value="ECO:0007669"/>
    <property type="project" value="UniProtKB-KW"/>
</dbReference>
<evidence type="ECO:0000313" key="13">
    <source>
        <dbReference type="EMBL" id="AZU99721.1"/>
    </source>
</evidence>
<evidence type="ECO:0000256" key="5">
    <source>
        <dbReference type="ARBA" id="ARBA00022705"/>
    </source>
</evidence>
<evidence type="ECO:0000256" key="7">
    <source>
        <dbReference type="ARBA" id="ARBA00022801"/>
    </source>
</evidence>